<keyword evidence="4" id="KW-1185">Reference proteome</keyword>
<dbReference type="HOGENOM" id="CLU_022730_0_0_1"/>
<dbReference type="OrthoDB" id="429143at2759"/>
<dbReference type="PANTHER" id="PTHR13847">
    <property type="entry name" value="SARCOSINE DEHYDROGENASE-RELATED"/>
    <property type="match status" value="1"/>
</dbReference>
<sequence>MEKRAAIPVTLPRDNPTPSYWQDPPDHIADLRSTETLPEEADVVIVGSGITGAAVAWNLLQNNPKRTIVMLEARQACSGATGRNGGHTKAASYRSFMHNAQTHGTETAAKIARLELANIRAVHAFAREHHIPCDSHPCGTVDVVYDAAQWELDLLAVKAMKDAMPGDDASVYTIHTPDEVRDRYYCGKGGEEGVCGGISYEAGSISAYRFVVGLLKMCLERGLNLQTNTPVLEVERLDGGDSGGGWKVQTERGIIQTKSLVLATNGYTARLVKRLQGIIVPLRGQITAQRPGQNMPHDGLPVSYSFIYKGGYEYMIPRPKDSRFEGDIVIGGGGVAAPEEGIQEFGTTDDTVINTPIGGYLHDSLPRYFGDSWGEDHPDGRIRKEWTGIMGYSADGYPFVGGMPGEEDLWMSCSFQGHGMVTCWMCAKALVAMMEGRDDEDLRRWLPDAFRIREDRLGLTFTGDHLFHSDEAADLGSP</sequence>
<dbReference type="InterPro" id="IPR006076">
    <property type="entry name" value="FAD-dep_OxRdtase"/>
</dbReference>
<dbReference type="Pfam" id="PF01266">
    <property type="entry name" value="DAO"/>
    <property type="match status" value="1"/>
</dbReference>
<dbReference type="Gene3D" id="3.50.50.60">
    <property type="entry name" value="FAD/NAD(P)-binding domain"/>
    <property type="match status" value="1"/>
</dbReference>
<gene>
    <name evidence="3" type="ORF">UCREL1_45</name>
</gene>
<evidence type="ECO:0000256" key="1">
    <source>
        <dbReference type="SAM" id="MobiDB-lite"/>
    </source>
</evidence>
<protein>
    <submittedName>
        <fullName evidence="3">Putative fad dependent oxidoreductase protein</fullName>
    </submittedName>
</protein>
<dbReference type="Gene3D" id="3.30.9.10">
    <property type="entry name" value="D-Amino Acid Oxidase, subunit A, domain 2"/>
    <property type="match status" value="1"/>
</dbReference>
<feature type="region of interest" description="Disordered" evidence="1">
    <location>
        <begin position="1"/>
        <end position="22"/>
    </location>
</feature>
<accession>M7T8A7</accession>
<feature type="domain" description="FAD dependent oxidoreductase" evidence="2">
    <location>
        <begin position="42"/>
        <end position="432"/>
    </location>
</feature>
<proteinExistence type="predicted"/>
<evidence type="ECO:0000313" key="4">
    <source>
        <dbReference type="Proteomes" id="UP000012174"/>
    </source>
</evidence>
<dbReference type="eggNOG" id="ENOG502S0HA">
    <property type="taxonomic scope" value="Eukaryota"/>
</dbReference>
<dbReference type="SUPFAM" id="SSF51905">
    <property type="entry name" value="FAD/NAD(P)-binding domain"/>
    <property type="match status" value="1"/>
</dbReference>
<organism evidence="3 4">
    <name type="scientific">Eutypa lata (strain UCR-EL1)</name>
    <name type="common">Grapevine dieback disease fungus</name>
    <name type="synonym">Eutypa armeniacae</name>
    <dbReference type="NCBI Taxonomy" id="1287681"/>
    <lineage>
        <taxon>Eukaryota</taxon>
        <taxon>Fungi</taxon>
        <taxon>Dikarya</taxon>
        <taxon>Ascomycota</taxon>
        <taxon>Pezizomycotina</taxon>
        <taxon>Sordariomycetes</taxon>
        <taxon>Xylariomycetidae</taxon>
        <taxon>Xylariales</taxon>
        <taxon>Diatrypaceae</taxon>
        <taxon>Eutypa</taxon>
    </lineage>
</organism>
<dbReference type="PANTHER" id="PTHR13847:SF284">
    <property type="entry name" value="FAD DEPENDENT OXIDOREDUCTASE DOMAIN-CONTAINING PROTEIN"/>
    <property type="match status" value="1"/>
</dbReference>
<dbReference type="AlphaFoldDB" id="M7T8A7"/>
<evidence type="ECO:0000313" key="3">
    <source>
        <dbReference type="EMBL" id="EMR72897.1"/>
    </source>
</evidence>
<evidence type="ECO:0000259" key="2">
    <source>
        <dbReference type="Pfam" id="PF01266"/>
    </source>
</evidence>
<dbReference type="EMBL" id="KB705355">
    <property type="protein sequence ID" value="EMR72897.1"/>
    <property type="molecule type" value="Genomic_DNA"/>
</dbReference>
<dbReference type="InterPro" id="IPR036188">
    <property type="entry name" value="FAD/NAD-bd_sf"/>
</dbReference>
<dbReference type="KEGG" id="ela:UCREL1_45"/>
<dbReference type="STRING" id="1287681.M7T8A7"/>
<reference evidence="4" key="1">
    <citation type="journal article" date="2013" name="Genome Announc.">
        <title>Draft genome sequence of the grapevine dieback fungus Eutypa lata UCR-EL1.</title>
        <authorList>
            <person name="Blanco-Ulate B."/>
            <person name="Rolshausen P.E."/>
            <person name="Cantu D."/>
        </authorList>
    </citation>
    <scope>NUCLEOTIDE SEQUENCE [LARGE SCALE GENOMIC DNA]</scope>
    <source>
        <strain evidence="4">UCR-EL1</strain>
    </source>
</reference>
<dbReference type="GO" id="GO:0005737">
    <property type="term" value="C:cytoplasm"/>
    <property type="evidence" value="ECO:0007669"/>
    <property type="project" value="TreeGrafter"/>
</dbReference>
<dbReference type="Proteomes" id="UP000012174">
    <property type="component" value="Unassembled WGS sequence"/>
</dbReference>
<dbReference type="OMA" id="FYGFGYS"/>
<name>M7T8A7_EUTLA</name>